<dbReference type="EMBL" id="OX465084">
    <property type="protein sequence ID" value="CAI9300215.1"/>
    <property type="molecule type" value="Genomic_DNA"/>
</dbReference>
<feature type="domain" description="Oxidoreductase FAD/NAD(P)-binding" evidence="7">
    <location>
        <begin position="99"/>
        <end position="133"/>
    </location>
</feature>
<organism evidence="8 9">
    <name type="scientific">Lactuca saligna</name>
    <name type="common">Willowleaf lettuce</name>
    <dbReference type="NCBI Taxonomy" id="75948"/>
    <lineage>
        <taxon>Eukaryota</taxon>
        <taxon>Viridiplantae</taxon>
        <taxon>Streptophyta</taxon>
        <taxon>Embryophyta</taxon>
        <taxon>Tracheophyta</taxon>
        <taxon>Spermatophyta</taxon>
        <taxon>Magnoliopsida</taxon>
        <taxon>eudicotyledons</taxon>
        <taxon>Gunneridae</taxon>
        <taxon>Pentapetalae</taxon>
        <taxon>asterids</taxon>
        <taxon>campanulids</taxon>
        <taxon>Asterales</taxon>
        <taxon>Asteraceae</taxon>
        <taxon>Cichorioideae</taxon>
        <taxon>Cichorieae</taxon>
        <taxon>Lactucinae</taxon>
        <taxon>Lactuca</taxon>
    </lineage>
</organism>
<dbReference type="AlphaFoldDB" id="A0AA35ZWI2"/>
<dbReference type="PRINTS" id="PR00406">
    <property type="entry name" value="CYTB5RDTASE"/>
</dbReference>
<evidence type="ECO:0000256" key="6">
    <source>
        <dbReference type="SAM" id="Phobius"/>
    </source>
</evidence>
<gene>
    <name evidence="8" type="ORF">LSALG_LOCUS38869</name>
</gene>
<accession>A0AA35ZWI2</accession>
<evidence type="ECO:0000256" key="5">
    <source>
        <dbReference type="PIRSR" id="PIRSR601834-1"/>
    </source>
</evidence>
<dbReference type="Pfam" id="PF00175">
    <property type="entry name" value="NAD_binding_1"/>
    <property type="match status" value="1"/>
</dbReference>
<dbReference type="SUPFAM" id="SSF52343">
    <property type="entry name" value="Ferredoxin reductase-like, C-terminal NADP-linked domain"/>
    <property type="match status" value="1"/>
</dbReference>
<keyword evidence="6" id="KW-1133">Transmembrane helix</keyword>
<dbReference type="Gene3D" id="3.40.50.80">
    <property type="entry name" value="Nucleotide-binding domain of ferredoxin-NADP reductase (FNR) module"/>
    <property type="match status" value="1"/>
</dbReference>
<keyword evidence="2 5" id="KW-0285">Flavoprotein</keyword>
<dbReference type="InterPro" id="IPR001834">
    <property type="entry name" value="CBR-like"/>
</dbReference>
<name>A0AA35ZWI2_LACSI</name>
<evidence type="ECO:0000313" key="8">
    <source>
        <dbReference type="EMBL" id="CAI9300215.1"/>
    </source>
</evidence>
<evidence type="ECO:0000256" key="2">
    <source>
        <dbReference type="ARBA" id="ARBA00022630"/>
    </source>
</evidence>
<dbReference type="GO" id="GO:0022900">
    <property type="term" value="P:electron transport chain"/>
    <property type="evidence" value="ECO:0007669"/>
    <property type="project" value="TreeGrafter"/>
</dbReference>
<evidence type="ECO:0000313" key="9">
    <source>
        <dbReference type="Proteomes" id="UP001177003"/>
    </source>
</evidence>
<dbReference type="PANTHER" id="PTHR19370:SF205">
    <property type="entry name" value="NADH-CYTOCHROME B5 REDUCTASE"/>
    <property type="match status" value="1"/>
</dbReference>
<keyword evidence="4" id="KW-0560">Oxidoreductase</keyword>
<dbReference type="InterPro" id="IPR039261">
    <property type="entry name" value="FNR_nucleotide-bd"/>
</dbReference>
<dbReference type="Proteomes" id="UP001177003">
    <property type="component" value="Chromosome 8"/>
</dbReference>
<evidence type="ECO:0000259" key="7">
    <source>
        <dbReference type="Pfam" id="PF00175"/>
    </source>
</evidence>
<keyword evidence="9" id="KW-1185">Reference proteome</keyword>
<dbReference type="InterPro" id="IPR001433">
    <property type="entry name" value="OxRdtase_FAD/NAD-bd"/>
</dbReference>
<evidence type="ECO:0000256" key="4">
    <source>
        <dbReference type="ARBA" id="ARBA00023002"/>
    </source>
</evidence>
<dbReference type="PANTHER" id="PTHR19370">
    <property type="entry name" value="NADH-CYTOCHROME B5 REDUCTASE"/>
    <property type="match status" value="1"/>
</dbReference>
<keyword evidence="6" id="KW-0812">Transmembrane</keyword>
<dbReference type="GO" id="GO:0004128">
    <property type="term" value="F:cytochrome-b5 reductase activity, acting on NAD(P)H"/>
    <property type="evidence" value="ECO:0007669"/>
    <property type="project" value="TreeGrafter"/>
</dbReference>
<keyword evidence="3 5" id="KW-0274">FAD</keyword>
<reference evidence="8" key="1">
    <citation type="submission" date="2023-04" db="EMBL/GenBank/DDBJ databases">
        <authorList>
            <person name="Vijverberg K."/>
            <person name="Xiong W."/>
            <person name="Schranz E."/>
        </authorList>
    </citation>
    <scope>NUCLEOTIDE SEQUENCE</scope>
</reference>
<evidence type="ECO:0000256" key="1">
    <source>
        <dbReference type="ARBA" id="ARBA00001974"/>
    </source>
</evidence>
<protein>
    <recommendedName>
        <fullName evidence="7">Oxidoreductase FAD/NAD(P)-binding domain-containing protein</fullName>
    </recommendedName>
</protein>
<keyword evidence="6" id="KW-0472">Membrane</keyword>
<sequence length="218" mass="23783">MIRKVCFQGPSGLPVLNHSTGPPTLPGYGPGPTPSALGSSNFIHRTNLPSASSPLNPAIRLWITNWWRNLRGVLGINQVRLEPLGRFRYQPGQVRAFGMIAGGSGITPMFQVVRAVLENPSNKTKVHLVYANVMGKVGPGGHPSAIETGTKFYISNLDYSISNDDIKVFEIDNMKAWKSVLIFATSCALGLFMIAKSPWYFLPLAWAWTETAVTGVKL</sequence>
<comment type="cofactor">
    <cofactor evidence="1 5">
        <name>FAD</name>
        <dbReference type="ChEBI" id="CHEBI:57692"/>
    </cofactor>
</comment>
<feature type="binding site" evidence="5">
    <location>
        <position position="107"/>
    </location>
    <ligand>
        <name>FAD</name>
        <dbReference type="ChEBI" id="CHEBI:57692"/>
    </ligand>
</feature>
<evidence type="ECO:0000256" key="3">
    <source>
        <dbReference type="ARBA" id="ARBA00022827"/>
    </source>
</evidence>
<proteinExistence type="predicted"/>
<feature type="transmembrane region" description="Helical" evidence="6">
    <location>
        <begin position="180"/>
        <end position="201"/>
    </location>
</feature>